<reference evidence="1" key="1">
    <citation type="submission" date="2020-07" db="EMBL/GenBank/DDBJ databases">
        <title>Ethylene signaling mediates host invasion by parasitic plants.</title>
        <authorList>
            <person name="Yoshida S."/>
        </authorList>
    </citation>
    <scope>NUCLEOTIDE SEQUENCE</scope>
    <source>
        <strain evidence="1">Okayama</strain>
    </source>
</reference>
<sequence length="157" mass="18170">MVYTKRTGRKTRKGISGERLERSCFGLYFLSEFLLNHPNLASIIYKDGPFSEDERENIKLVTQSHVYSYIGTLPEGREPFEEESLNELRQKQSCDGSSSTLADYLLNYTKFTLNLLSPVFGKNFDRIFTRSQFKPAGLSNGHFIWTADHQWSLDLDR</sequence>
<dbReference type="Proteomes" id="UP000653305">
    <property type="component" value="Unassembled WGS sequence"/>
</dbReference>
<evidence type="ECO:0000313" key="2">
    <source>
        <dbReference type="Proteomes" id="UP000653305"/>
    </source>
</evidence>
<organism evidence="1 2">
    <name type="scientific">Phtheirospermum japonicum</name>
    <dbReference type="NCBI Taxonomy" id="374723"/>
    <lineage>
        <taxon>Eukaryota</taxon>
        <taxon>Viridiplantae</taxon>
        <taxon>Streptophyta</taxon>
        <taxon>Embryophyta</taxon>
        <taxon>Tracheophyta</taxon>
        <taxon>Spermatophyta</taxon>
        <taxon>Magnoliopsida</taxon>
        <taxon>eudicotyledons</taxon>
        <taxon>Gunneridae</taxon>
        <taxon>Pentapetalae</taxon>
        <taxon>asterids</taxon>
        <taxon>lamiids</taxon>
        <taxon>Lamiales</taxon>
        <taxon>Orobanchaceae</taxon>
        <taxon>Orobanchaceae incertae sedis</taxon>
        <taxon>Phtheirospermum</taxon>
    </lineage>
</organism>
<dbReference type="OrthoDB" id="5817230at2759"/>
<proteinExistence type="predicted"/>
<name>A0A830D2Y8_9LAMI</name>
<dbReference type="AlphaFoldDB" id="A0A830D2Y8"/>
<comment type="caution">
    <text evidence="1">The sequence shown here is derived from an EMBL/GenBank/DDBJ whole genome shotgun (WGS) entry which is preliminary data.</text>
</comment>
<accession>A0A830D2Y8</accession>
<protein>
    <submittedName>
        <fullName evidence="1">Extra-large guanine nucleotide-binding protein 1</fullName>
    </submittedName>
</protein>
<dbReference type="EMBL" id="BMAC01000920">
    <property type="protein sequence ID" value="GFQ04249.1"/>
    <property type="molecule type" value="Genomic_DNA"/>
</dbReference>
<evidence type="ECO:0000313" key="1">
    <source>
        <dbReference type="EMBL" id="GFQ04249.1"/>
    </source>
</evidence>
<keyword evidence="2" id="KW-1185">Reference proteome</keyword>
<gene>
    <name evidence="1" type="ORF">PHJA_002568800</name>
</gene>